<dbReference type="STRING" id="493475.GARC_3019"/>
<accession>K6YP82</accession>
<keyword evidence="2" id="KW-1185">Reference proteome</keyword>
<proteinExistence type="predicted"/>
<evidence type="ECO:0000313" key="1">
    <source>
        <dbReference type="EMBL" id="GAC19982.1"/>
    </source>
</evidence>
<dbReference type="EMBL" id="BAEO01000043">
    <property type="protein sequence ID" value="GAC19982.1"/>
    <property type="molecule type" value="Genomic_DNA"/>
</dbReference>
<dbReference type="AlphaFoldDB" id="K6YP82"/>
<protein>
    <submittedName>
        <fullName evidence="1">Uncharacterized protein</fullName>
    </submittedName>
</protein>
<gene>
    <name evidence="1" type="ORF">GARC_3019</name>
</gene>
<dbReference type="Proteomes" id="UP000006327">
    <property type="component" value="Unassembled WGS sequence"/>
</dbReference>
<name>K6YP82_9ALTE</name>
<organism evidence="1 2">
    <name type="scientific">Paraglaciecola arctica BSs20135</name>
    <dbReference type="NCBI Taxonomy" id="493475"/>
    <lineage>
        <taxon>Bacteria</taxon>
        <taxon>Pseudomonadati</taxon>
        <taxon>Pseudomonadota</taxon>
        <taxon>Gammaproteobacteria</taxon>
        <taxon>Alteromonadales</taxon>
        <taxon>Alteromonadaceae</taxon>
        <taxon>Paraglaciecola</taxon>
    </lineage>
</organism>
<reference evidence="1 2" key="1">
    <citation type="journal article" date="2017" name="Antonie Van Leeuwenhoek">
        <title>Rhizobium rhizosphaerae sp. nov., a novel species isolated from rice rhizosphere.</title>
        <authorList>
            <person name="Zhao J.J."/>
            <person name="Zhang J."/>
            <person name="Zhang R.J."/>
            <person name="Zhang C.W."/>
            <person name="Yin H.Q."/>
            <person name="Zhang X.X."/>
        </authorList>
    </citation>
    <scope>NUCLEOTIDE SEQUENCE [LARGE SCALE GENOMIC DNA]</scope>
    <source>
        <strain evidence="1 2">BSs20135</strain>
    </source>
</reference>
<evidence type="ECO:0000313" key="2">
    <source>
        <dbReference type="Proteomes" id="UP000006327"/>
    </source>
</evidence>
<sequence>MKSKDPKNADCKLDMMTCQNNEVPYLCQCLMIDSARTYSLREPFSPIVMF</sequence>
<comment type="caution">
    <text evidence="1">The sequence shown here is derived from an EMBL/GenBank/DDBJ whole genome shotgun (WGS) entry which is preliminary data.</text>
</comment>